<proteinExistence type="predicted"/>
<accession>A0A0A9F557</accession>
<feature type="compositionally biased region" description="Gly residues" evidence="1">
    <location>
        <begin position="55"/>
        <end position="71"/>
    </location>
</feature>
<evidence type="ECO:0000313" key="2">
    <source>
        <dbReference type="EMBL" id="JAE07477.1"/>
    </source>
</evidence>
<feature type="compositionally biased region" description="Low complexity" evidence="1">
    <location>
        <begin position="11"/>
        <end position="20"/>
    </location>
</feature>
<name>A0A0A9F557_ARUDO</name>
<dbReference type="AlphaFoldDB" id="A0A0A9F557"/>
<reference evidence="2" key="1">
    <citation type="submission" date="2014-09" db="EMBL/GenBank/DDBJ databases">
        <authorList>
            <person name="Magalhaes I.L.F."/>
            <person name="Oliveira U."/>
            <person name="Santos F.R."/>
            <person name="Vidigal T.H.D.A."/>
            <person name="Brescovit A.D."/>
            <person name="Santos A.J."/>
        </authorList>
    </citation>
    <scope>NUCLEOTIDE SEQUENCE</scope>
    <source>
        <tissue evidence="2">Shoot tissue taken approximately 20 cm above the soil surface</tissue>
    </source>
</reference>
<protein>
    <submittedName>
        <fullName evidence="2">Uncharacterized protein</fullName>
    </submittedName>
</protein>
<feature type="region of interest" description="Disordered" evidence="1">
    <location>
        <begin position="110"/>
        <end position="186"/>
    </location>
</feature>
<dbReference type="EMBL" id="GBRH01190419">
    <property type="protein sequence ID" value="JAE07477.1"/>
    <property type="molecule type" value="Transcribed_RNA"/>
</dbReference>
<feature type="compositionally biased region" description="Polar residues" evidence="1">
    <location>
        <begin position="135"/>
        <end position="151"/>
    </location>
</feature>
<evidence type="ECO:0000256" key="1">
    <source>
        <dbReference type="SAM" id="MobiDB-lite"/>
    </source>
</evidence>
<organism evidence="2">
    <name type="scientific">Arundo donax</name>
    <name type="common">Giant reed</name>
    <name type="synonym">Donax arundinaceus</name>
    <dbReference type="NCBI Taxonomy" id="35708"/>
    <lineage>
        <taxon>Eukaryota</taxon>
        <taxon>Viridiplantae</taxon>
        <taxon>Streptophyta</taxon>
        <taxon>Embryophyta</taxon>
        <taxon>Tracheophyta</taxon>
        <taxon>Spermatophyta</taxon>
        <taxon>Magnoliopsida</taxon>
        <taxon>Liliopsida</taxon>
        <taxon>Poales</taxon>
        <taxon>Poaceae</taxon>
        <taxon>PACMAD clade</taxon>
        <taxon>Arundinoideae</taxon>
        <taxon>Arundineae</taxon>
        <taxon>Arundo</taxon>
    </lineage>
</organism>
<reference evidence="2" key="2">
    <citation type="journal article" date="2015" name="Data Brief">
        <title>Shoot transcriptome of the giant reed, Arundo donax.</title>
        <authorList>
            <person name="Barrero R.A."/>
            <person name="Guerrero F.D."/>
            <person name="Moolhuijzen P."/>
            <person name="Goolsby J.A."/>
            <person name="Tidwell J."/>
            <person name="Bellgard S.E."/>
            <person name="Bellgard M.I."/>
        </authorList>
    </citation>
    <scope>NUCLEOTIDE SEQUENCE</scope>
    <source>
        <tissue evidence="2">Shoot tissue taken approximately 20 cm above the soil surface</tissue>
    </source>
</reference>
<sequence length="204" mass="20750">MQRLYALLTASPSPTAAAAAGEGQGSHATVHRSTTSSAPPPLDGARNTSTTSGSPGDGSGRCSAEGGGGGAWSGRWNHLSRLRNAAAGACGRGARTARIACSALRRNCGTISSAPARPPPPPPAESDRLAIAEPESSTDPSATPQHQQSNPLEIPTRSRRSAWLQRAATRPHKSGAGSDPIGGCRSVGRRELASRTSSCLAWVG</sequence>
<feature type="region of interest" description="Disordered" evidence="1">
    <location>
        <begin position="11"/>
        <end position="71"/>
    </location>
</feature>